<feature type="region of interest" description="Disordered" evidence="1">
    <location>
        <begin position="131"/>
        <end position="153"/>
    </location>
</feature>
<evidence type="ECO:0000256" key="2">
    <source>
        <dbReference type="SAM" id="Phobius"/>
    </source>
</evidence>
<dbReference type="AlphaFoldDB" id="A0A2M3ZND3"/>
<proteinExistence type="predicted"/>
<evidence type="ECO:0000313" key="3">
    <source>
        <dbReference type="EMBL" id="MBW29918.1"/>
    </source>
</evidence>
<feature type="compositionally biased region" description="Basic and acidic residues" evidence="1">
    <location>
        <begin position="131"/>
        <end position="140"/>
    </location>
</feature>
<feature type="transmembrane region" description="Helical" evidence="2">
    <location>
        <begin position="67"/>
        <end position="87"/>
    </location>
</feature>
<reference evidence="3" key="1">
    <citation type="submission" date="2018-01" db="EMBL/GenBank/DDBJ databases">
        <title>An insight into the sialome of Amazonian anophelines.</title>
        <authorList>
            <person name="Ribeiro J.M."/>
            <person name="Scarpassa V."/>
            <person name="Calvo E."/>
        </authorList>
    </citation>
    <scope>NUCLEOTIDE SEQUENCE</scope>
    <source>
        <tissue evidence="3">Salivary glands</tissue>
    </source>
</reference>
<accession>A0A2M3ZND3</accession>
<name>A0A2M3ZND3_9DIPT</name>
<evidence type="ECO:0000256" key="1">
    <source>
        <dbReference type="SAM" id="MobiDB-lite"/>
    </source>
</evidence>
<keyword evidence="2" id="KW-0472">Membrane</keyword>
<keyword evidence="2" id="KW-0812">Transmembrane</keyword>
<organism evidence="3">
    <name type="scientific">Anopheles braziliensis</name>
    <dbReference type="NCBI Taxonomy" id="58242"/>
    <lineage>
        <taxon>Eukaryota</taxon>
        <taxon>Metazoa</taxon>
        <taxon>Ecdysozoa</taxon>
        <taxon>Arthropoda</taxon>
        <taxon>Hexapoda</taxon>
        <taxon>Insecta</taxon>
        <taxon>Pterygota</taxon>
        <taxon>Neoptera</taxon>
        <taxon>Endopterygota</taxon>
        <taxon>Diptera</taxon>
        <taxon>Nematocera</taxon>
        <taxon>Culicoidea</taxon>
        <taxon>Culicidae</taxon>
        <taxon>Anophelinae</taxon>
        <taxon>Anopheles</taxon>
    </lineage>
</organism>
<dbReference type="EMBL" id="GGFM01009167">
    <property type="protein sequence ID" value="MBW29918.1"/>
    <property type="molecule type" value="Transcribed_RNA"/>
</dbReference>
<keyword evidence="2" id="KW-1133">Transmembrane helix</keyword>
<protein>
    <submittedName>
        <fullName evidence="3">Putative secreted peptide</fullName>
    </submittedName>
</protein>
<sequence>MPQNRTFAKPGGINMYNAMPAIVLCLIVALGWLSTLNARDLVNGESKGEGMRCCSEGGGTPPYHSKLFTIMLVFLFSSPPITVLLHCRKIISLSHYQWMLQQLLLRLPTAPQSVHSSLLPTDNPRMERLAESKKKEHLTTRETAAQKGITTGI</sequence>